<dbReference type="EMBL" id="BQFW01000002">
    <property type="protein sequence ID" value="GJJ69046.1"/>
    <property type="molecule type" value="Genomic_DNA"/>
</dbReference>
<feature type="region of interest" description="Disordered" evidence="1">
    <location>
        <begin position="223"/>
        <end position="285"/>
    </location>
</feature>
<dbReference type="SUPFAM" id="SSF47676">
    <property type="entry name" value="Conserved domain common to transcription factors TFIIS, elongin A, CRSP70"/>
    <property type="match status" value="1"/>
</dbReference>
<feature type="region of interest" description="Disordered" evidence="1">
    <location>
        <begin position="511"/>
        <end position="606"/>
    </location>
</feature>
<proteinExistence type="predicted"/>
<reference evidence="2" key="2">
    <citation type="journal article" date="2022" name="Microbiol. Resour. Announc.">
        <title>Whole-Genome Sequence of Entomortierella parvispora E1425, a Mucoromycotan Fungus Associated with Burkholderiaceae-Related Endosymbiotic Bacteria.</title>
        <authorList>
            <person name="Herlambang A."/>
            <person name="Guo Y."/>
            <person name="Takashima Y."/>
            <person name="Narisawa K."/>
            <person name="Ohta H."/>
            <person name="Nishizawa T."/>
        </authorList>
    </citation>
    <scope>NUCLEOTIDE SEQUENCE</scope>
    <source>
        <strain evidence="2">E1425</strain>
    </source>
</reference>
<dbReference type="InterPro" id="IPR035441">
    <property type="entry name" value="TFIIS/LEDGF_dom_sf"/>
</dbReference>
<organism evidence="2 3">
    <name type="scientific">Entomortierella parvispora</name>
    <dbReference type="NCBI Taxonomy" id="205924"/>
    <lineage>
        <taxon>Eukaryota</taxon>
        <taxon>Fungi</taxon>
        <taxon>Fungi incertae sedis</taxon>
        <taxon>Mucoromycota</taxon>
        <taxon>Mortierellomycotina</taxon>
        <taxon>Mortierellomycetes</taxon>
        <taxon>Mortierellales</taxon>
        <taxon>Mortierellaceae</taxon>
        <taxon>Entomortierella</taxon>
    </lineage>
</organism>
<feature type="compositionally biased region" description="Basic and acidic residues" evidence="1">
    <location>
        <begin position="630"/>
        <end position="639"/>
    </location>
</feature>
<evidence type="ECO:0000256" key="1">
    <source>
        <dbReference type="SAM" id="MobiDB-lite"/>
    </source>
</evidence>
<feature type="region of interest" description="Disordered" evidence="1">
    <location>
        <begin position="1"/>
        <end position="29"/>
    </location>
</feature>
<name>A0A9P3H2R3_9FUNG</name>
<dbReference type="CDD" id="cd00086">
    <property type="entry name" value="homeodomain"/>
    <property type="match status" value="1"/>
</dbReference>
<gene>
    <name evidence="2" type="ORF">EMPS_01392</name>
</gene>
<dbReference type="GO" id="GO:0003677">
    <property type="term" value="F:DNA binding"/>
    <property type="evidence" value="ECO:0007669"/>
    <property type="project" value="InterPro"/>
</dbReference>
<feature type="compositionally biased region" description="Basic and acidic residues" evidence="1">
    <location>
        <begin position="561"/>
        <end position="578"/>
    </location>
</feature>
<comment type="caution">
    <text evidence="2">The sequence shown here is derived from an EMBL/GenBank/DDBJ whole genome shotgun (WGS) entry which is preliminary data.</text>
</comment>
<feature type="compositionally biased region" description="Polar residues" evidence="1">
    <location>
        <begin position="267"/>
        <end position="277"/>
    </location>
</feature>
<accession>A0A9P3H2R3</accession>
<feature type="region of interest" description="Disordered" evidence="1">
    <location>
        <begin position="441"/>
        <end position="472"/>
    </location>
</feature>
<reference evidence="2" key="1">
    <citation type="submission" date="2021-11" db="EMBL/GenBank/DDBJ databases">
        <authorList>
            <person name="Herlambang A."/>
            <person name="Guo Y."/>
            <person name="Takashima Y."/>
            <person name="Nishizawa T."/>
        </authorList>
    </citation>
    <scope>NUCLEOTIDE SEQUENCE</scope>
    <source>
        <strain evidence="2">E1425</strain>
    </source>
</reference>
<feature type="compositionally biased region" description="Polar residues" evidence="1">
    <location>
        <begin position="226"/>
        <end position="242"/>
    </location>
</feature>
<dbReference type="Gene3D" id="1.20.930.10">
    <property type="entry name" value="Conserved domain common to transcription factors TFIIS, elongin A, CRSP70"/>
    <property type="match status" value="1"/>
</dbReference>
<feature type="region of interest" description="Disordered" evidence="1">
    <location>
        <begin position="178"/>
        <end position="200"/>
    </location>
</feature>
<feature type="region of interest" description="Disordered" evidence="1">
    <location>
        <begin position="781"/>
        <end position="802"/>
    </location>
</feature>
<keyword evidence="3" id="KW-1185">Reference proteome</keyword>
<feature type="compositionally biased region" description="Low complexity" evidence="1">
    <location>
        <begin position="183"/>
        <end position="195"/>
    </location>
</feature>
<evidence type="ECO:0000313" key="2">
    <source>
        <dbReference type="EMBL" id="GJJ69046.1"/>
    </source>
</evidence>
<evidence type="ECO:0000313" key="3">
    <source>
        <dbReference type="Proteomes" id="UP000827284"/>
    </source>
</evidence>
<dbReference type="Proteomes" id="UP000827284">
    <property type="component" value="Unassembled WGS sequence"/>
</dbReference>
<evidence type="ECO:0008006" key="4">
    <source>
        <dbReference type="Google" id="ProtNLM"/>
    </source>
</evidence>
<feature type="region of interest" description="Disordered" evidence="1">
    <location>
        <begin position="619"/>
        <end position="639"/>
    </location>
</feature>
<protein>
    <recommendedName>
        <fullName evidence="4">TFIIS N-terminal domain-containing protein</fullName>
    </recommendedName>
</protein>
<feature type="compositionally biased region" description="Low complexity" evidence="1">
    <location>
        <begin position="786"/>
        <end position="795"/>
    </location>
</feature>
<dbReference type="InterPro" id="IPR001356">
    <property type="entry name" value="HD"/>
</dbReference>
<feature type="compositionally biased region" description="Polar residues" evidence="1">
    <location>
        <begin position="7"/>
        <end position="16"/>
    </location>
</feature>
<sequence length="802" mass="88267">MSKDKTPQTGSVQPSTDPRRGPITPTNSRVLMIDLEDATDDEITSGMSTPTTTHFPTTNPIAASVALPCTVSLPTETRIPSGNNEHPPVVPVVAPRRAFVTAVRIPVKKHTENPLSVDSTGISMVQRVLLEEALIYKQHVAKRMRESLAERLNLSYNRVTQWYLDHGEREFSIETVSPASPVNTITPPTSQNTTTEHFPDNTTTQHILESATTRHVPEIMAIQKIPESTTTESGVDNTVSSNKRQHSPESDDLSSSSDDDGQLGSSTWYQNLATPTKVSRPKAVDTSPGYFVSSLRTADVTRQLAPLLRGGAIVNVNDVKQFATLMSSTREMEGKRIFLNALRITGSPVVLKAFIRSNGSTTMQTWLRDAVEELESPSNRDLVLQCIRILSKLPFDSIGLSDTIFGRIIQKLTTRATSDPTDEISQEATKLKDKWTNLVMEDGKSTSASRQSRGLRKAPTSPTTTAVTGFEGFQGLSGLPKFAKKPSEPAAIEKSKPKIRVNTSFFDELKASAQQPSEPPKKKQFAVRSEGKPTHARPIKRSTEITTPPRSPIAPSPTTRNKRDRDEDLAQEGPRPRSDTISMPTRMSMPSLTLSQRTKSKKTVRFKSGDELVSIREIESRYDQSDSDEHDMGSDVEQDYHHDYPAESEMPYPLEDDSVMSHEIQPRQEFNLPGDQIAALARGDFWYSPPLVSLEGIDVVRSIVVSTEYDYQARRELFTPPAKDNAPMAIQLSPLEPTSPTSPTDFMDTRTMPLYEADSTDHAPELIQALQVVLQFLSPPAGNGGVSSSSKPSGSLLPAGQQ</sequence>
<feature type="compositionally biased region" description="Polar residues" evidence="1">
    <location>
        <begin position="579"/>
        <end position="597"/>
    </location>
</feature>
<dbReference type="AlphaFoldDB" id="A0A9P3H2R3"/>
<dbReference type="OrthoDB" id="6159439at2759"/>